<dbReference type="OMA" id="PESQWFW"/>
<feature type="compositionally biased region" description="Polar residues" evidence="1">
    <location>
        <begin position="366"/>
        <end position="388"/>
    </location>
</feature>
<evidence type="ECO:0000256" key="1">
    <source>
        <dbReference type="SAM" id="MobiDB-lite"/>
    </source>
</evidence>
<dbReference type="FunCoup" id="A0A671VU23">
    <property type="interactions" value="1055"/>
</dbReference>
<feature type="compositionally biased region" description="Low complexity" evidence="1">
    <location>
        <begin position="249"/>
        <end position="258"/>
    </location>
</feature>
<feature type="compositionally biased region" description="Polar residues" evidence="1">
    <location>
        <begin position="293"/>
        <end position="303"/>
    </location>
</feature>
<dbReference type="PANTHER" id="PTHR16434">
    <property type="entry name" value="EWING'S TUMOR-ASSOCIATED ANTIGEN 1 ETAA1"/>
    <property type="match status" value="1"/>
</dbReference>
<evidence type="ECO:0008006" key="4">
    <source>
        <dbReference type="Google" id="ProtNLM"/>
    </source>
</evidence>
<dbReference type="InParanoid" id="A0A671VU23"/>
<feature type="compositionally biased region" description="Basic and acidic residues" evidence="1">
    <location>
        <begin position="321"/>
        <end position="330"/>
    </location>
</feature>
<organism evidence="2 3">
    <name type="scientific">Sparus aurata</name>
    <name type="common">Gilthead sea bream</name>
    <dbReference type="NCBI Taxonomy" id="8175"/>
    <lineage>
        <taxon>Eukaryota</taxon>
        <taxon>Metazoa</taxon>
        <taxon>Chordata</taxon>
        <taxon>Craniata</taxon>
        <taxon>Vertebrata</taxon>
        <taxon>Euteleostomi</taxon>
        <taxon>Actinopterygii</taxon>
        <taxon>Neopterygii</taxon>
        <taxon>Teleostei</taxon>
        <taxon>Neoteleostei</taxon>
        <taxon>Acanthomorphata</taxon>
        <taxon>Eupercaria</taxon>
        <taxon>Spariformes</taxon>
        <taxon>Sparidae</taxon>
        <taxon>Sparus</taxon>
    </lineage>
</organism>
<feature type="region of interest" description="Disordered" evidence="1">
    <location>
        <begin position="13"/>
        <end position="120"/>
    </location>
</feature>
<feature type="compositionally biased region" description="Basic and acidic residues" evidence="1">
    <location>
        <begin position="13"/>
        <end position="43"/>
    </location>
</feature>
<dbReference type="InterPro" id="IPR029406">
    <property type="entry name" value="ETAA1"/>
</dbReference>
<feature type="region of interest" description="Disordered" evidence="1">
    <location>
        <begin position="223"/>
        <end position="268"/>
    </location>
</feature>
<dbReference type="Ensembl" id="ENSSAUT00010032024.1">
    <property type="protein sequence ID" value="ENSSAUP00010030383.1"/>
    <property type="gene ID" value="ENSSAUG00010013026.1"/>
</dbReference>
<reference evidence="2" key="2">
    <citation type="submission" date="2025-08" db="UniProtKB">
        <authorList>
            <consortium name="Ensembl"/>
        </authorList>
    </citation>
    <scope>IDENTIFICATION</scope>
</reference>
<protein>
    <recommendedName>
        <fullName evidence="4">ETAA1 activator of ATR kinase</fullName>
    </recommendedName>
</protein>
<feature type="compositionally biased region" description="Low complexity" evidence="1">
    <location>
        <begin position="389"/>
        <end position="401"/>
    </location>
</feature>
<accession>A0A671VU23</accession>
<dbReference type="GO" id="GO:0031297">
    <property type="term" value="P:replication fork processing"/>
    <property type="evidence" value="ECO:0007669"/>
    <property type="project" value="TreeGrafter"/>
</dbReference>
<dbReference type="GeneTree" id="ENSGT01030000235154"/>
<feature type="compositionally biased region" description="Basic and acidic residues" evidence="1">
    <location>
        <begin position="355"/>
        <end position="365"/>
    </location>
</feature>
<proteinExistence type="predicted"/>
<sequence>MRSVCAALERTRERNCGNDKDGGTFESSADWRNEPQNKLKLTERSSVQTRRLWTGSPRAAPQLTADFKTPTRIPRSRSGGVFSGESPHNDSDFQQDIIWDATSPSPNRRGKPPTASCHHEGYREFHGRPEVTEPTLQQWIGDSATIPCTPDVQGPKPKKKSPRPNGVDDLLKLAKQFDFNMFHQDEEDNDSSPSLPGNCERAVKATAAGTNAQVQPDQHMEDDLDFLFDGPTQHVSGNLSQAASQVKPSSSSHGSTHTNTKATVANDFEDDWENDDLLDDSLVLEMTQNPQMFAAPTHSSTQKPSREGPVNAPVGGLGPSHKAEKDDVRQRTTFKLESNPHFSVGRLQTNTWTKSKVDYSSETKQTDSQQRSGTKHNTPASNTSVVKTAQSFPQSPAAASSHSEEPAASHLPDDDLLAFFSADPVWDDPADDDLLCEMCEDVENQLQNVPAKQTLPVVHVSNRRAALQPANQQQFPQRRAASALTWASGGAAGSSLAAGVVSDFTTGAQTKDSFRVPQTKTGSGCVPGSSRVQSEPPGHAHKDRFTFKRPNNPVQTATIVGKCSAAEIELKKQQAMERRRHRLQTAQNLRAPT</sequence>
<dbReference type="AlphaFoldDB" id="A0A671VU23"/>
<dbReference type="Proteomes" id="UP000472265">
    <property type="component" value="Chromosome 1"/>
</dbReference>
<dbReference type="GO" id="GO:0043596">
    <property type="term" value="C:nuclear replication fork"/>
    <property type="evidence" value="ECO:0007669"/>
    <property type="project" value="TreeGrafter"/>
</dbReference>
<evidence type="ECO:0000313" key="2">
    <source>
        <dbReference type="Ensembl" id="ENSSAUP00010030383.1"/>
    </source>
</evidence>
<feature type="region of interest" description="Disordered" evidence="1">
    <location>
        <begin position="293"/>
        <end position="410"/>
    </location>
</feature>
<name>A0A671VU23_SPAAU</name>
<reference evidence="2" key="1">
    <citation type="submission" date="2021-04" db="EMBL/GenBank/DDBJ databases">
        <authorList>
            <consortium name="Wellcome Sanger Institute Data Sharing"/>
        </authorList>
    </citation>
    <scope>NUCLEOTIDE SEQUENCE [LARGE SCALE GENOMIC DNA]</scope>
</reference>
<evidence type="ECO:0000313" key="3">
    <source>
        <dbReference type="Proteomes" id="UP000472265"/>
    </source>
</evidence>
<feature type="compositionally biased region" description="Polar residues" evidence="1">
    <location>
        <begin position="233"/>
        <end position="248"/>
    </location>
</feature>
<reference evidence="2" key="3">
    <citation type="submission" date="2025-09" db="UniProtKB">
        <authorList>
            <consortium name="Ensembl"/>
        </authorList>
    </citation>
    <scope>IDENTIFICATION</scope>
</reference>
<dbReference type="Pfam" id="PF15350">
    <property type="entry name" value="ETAA1"/>
    <property type="match status" value="1"/>
</dbReference>
<feature type="region of interest" description="Disordered" evidence="1">
    <location>
        <begin position="143"/>
        <end position="167"/>
    </location>
</feature>
<dbReference type="GO" id="GO:0006974">
    <property type="term" value="P:DNA damage response"/>
    <property type="evidence" value="ECO:0007669"/>
    <property type="project" value="TreeGrafter"/>
</dbReference>
<dbReference type="GO" id="GO:0043539">
    <property type="term" value="F:protein serine/threonine kinase activator activity"/>
    <property type="evidence" value="ECO:0007669"/>
    <property type="project" value="TreeGrafter"/>
</dbReference>
<feature type="region of interest" description="Disordered" evidence="1">
    <location>
        <begin position="517"/>
        <end position="542"/>
    </location>
</feature>
<dbReference type="GO" id="GO:2000001">
    <property type="term" value="P:regulation of DNA damage checkpoint"/>
    <property type="evidence" value="ECO:0007669"/>
    <property type="project" value="TreeGrafter"/>
</dbReference>
<dbReference type="PANTHER" id="PTHR16434:SF4">
    <property type="entry name" value="ETAA1 ACTIVATOR OF ATR KINASE"/>
    <property type="match status" value="1"/>
</dbReference>
<keyword evidence="3" id="KW-1185">Reference proteome</keyword>
<gene>
    <name evidence="2" type="primary">etaa1a</name>
</gene>